<evidence type="ECO:0000313" key="3">
    <source>
        <dbReference type="Proteomes" id="UP000250163"/>
    </source>
</evidence>
<dbReference type="Pfam" id="PF00188">
    <property type="entry name" value="CAP"/>
    <property type="match status" value="1"/>
</dbReference>
<dbReference type="KEGG" id="mya:MORIYA_0438"/>
<feature type="domain" description="SCP" evidence="1">
    <location>
        <begin position="7"/>
        <end position="112"/>
    </location>
</feature>
<name>A0A330LL37_9GAMM</name>
<protein>
    <recommendedName>
        <fullName evidence="1">SCP domain-containing protein</fullName>
    </recommendedName>
</protein>
<evidence type="ECO:0000259" key="1">
    <source>
        <dbReference type="Pfam" id="PF00188"/>
    </source>
</evidence>
<dbReference type="InterPro" id="IPR035940">
    <property type="entry name" value="CAP_sf"/>
</dbReference>
<gene>
    <name evidence="2" type="ORF">MORIYA_0438</name>
</gene>
<dbReference type="SUPFAM" id="SSF55797">
    <property type="entry name" value="PR-1-like"/>
    <property type="match status" value="1"/>
</dbReference>
<proteinExistence type="predicted"/>
<accession>A0A330LL37</accession>
<organism evidence="2 3">
    <name type="scientific">Moritella yayanosii</name>
    <dbReference type="NCBI Taxonomy" id="69539"/>
    <lineage>
        <taxon>Bacteria</taxon>
        <taxon>Pseudomonadati</taxon>
        <taxon>Pseudomonadota</taxon>
        <taxon>Gammaproteobacteria</taxon>
        <taxon>Alteromonadales</taxon>
        <taxon>Moritellaceae</taxon>
        <taxon>Moritella</taxon>
    </lineage>
</organism>
<evidence type="ECO:0000313" key="2">
    <source>
        <dbReference type="EMBL" id="SQD76916.1"/>
    </source>
</evidence>
<keyword evidence="3" id="KW-1185">Reference proteome</keyword>
<dbReference type="CDD" id="cd05379">
    <property type="entry name" value="CAP_bacterial"/>
    <property type="match status" value="1"/>
</dbReference>
<dbReference type="InterPro" id="IPR014044">
    <property type="entry name" value="CAP_dom"/>
</dbReference>
<dbReference type="Gene3D" id="3.40.33.10">
    <property type="entry name" value="CAP"/>
    <property type="match status" value="1"/>
</dbReference>
<dbReference type="PANTHER" id="PTHR31157:SF1">
    <property type="entry name" value="SCP DOMAIN-CONTAINING PROTEIN"/>
    <property type="match status" value="1"/>
</dbReference>
<dbReference type="AlphaFoldDB" id="A0A330LL37"/>
<reference evidence="3" key="1">
    <citation type="submission" date="2018-05" db="EMBL/GenBank/DDBJ databases">
        <authorList>
            <person name="Cea G.-C."/>
            <person name="William W."/>
        </authorList>
    </citation>
    <scope>NUCLEOTIDE SEQUENCE [LARGE SCALE GENOMIC DNA]</scope>
    <source>
        <strain evidence="3">DB21MT 5</strain>
    </source>
</reference>
<dbReference type="EMBL" id="LS483250">
    <property type="protein sequence ID" value="SQD76916.1"/>
    <property type="molecule type" value="Genomic_DNA"/>
</dbReference>
<sequence length="117" mass="12975">MLLVSAVAPVVWDEQLQQSAYAHSQNMAAGDYFNHRDKQGHRVGERTYAAGYNWRAAGENIAAGQLEASVVIQGWLGSKGHCLNIMDAEYSQMGMAPYTNKNSYYGIYWTQVLATPL</sequence>
<dbReference type="PANTHER" id="PTHR31157">
    <property type="entry name" value="SCP DOMAIN-CONTAINING PROTEIN"/>
    <property type="match status" value="1"/>
</dbReference>
<dbReference type="Proteomes" id="UP000250163">
    <property type="component" value="Chromosome MORIYA"/>
</dbReference>